<gene>
    <name evidence="1" type="ORF">AV530_002171</name>
</gene>
<dbReference type="AlphaFoldDB" id="A0A1V4K5N5"/>
<protein>
    <submittedName>
        <fullName evidence="1">Uncharacterized protein</fullName>
    </submittedName>
</protein>
<keyword evidence="2" id="KW-1185">Reference proteome</keyword>
<proteinExistence type="predicted"/>
<dbReference type="Proteomes" id="UP000190648">
    <property type="component" value="Unassembled WGS sequence"/>
</dbReference>
<reference evidence="1 2" key="1">
    <citation type="submission" date="2016-02" db="EMBL/GenBank/DDBJ databases">
        <title>Band-tailed pigeon sequencing and assembly.</title>
        <authorList>
            <person name="Soares A.E."/>
            <person name="Novak B.J."/>
            <person name="Rice E.S."/>
            <person name="O'Connell B."/>
            <person name="Chang D."/>
            <person name="Weber S."/>
            <person name="Shapiro B."/>
        </authorList>
    </citation>
    <scope>NUCLEOTIDE SEQUENCE [LARGE SCALE GENOMIC DNA]</scope>
    <source>
        <strain evidence="1">BTP2013</strain>
        <tissue evidence="1">Blood</tissue>
    </source>
</reference>
<comment type="caution">
    <text evidence="1">The sequence shown here is derived from an EMBL/GenBank/DDBJ whole genome shotgun (WGS) entry which is preliminary data.</text>
</comment>
<sequence>MSRSSRERWTHHASTDPIARSISSAKPLLLVLIQTRLRGKSCLVLKEPAESLHWVSLAKLSSCACELPVQHNLTPGLCPEKWSCHGNRVSPLILRRSF</sequence>
<evidence type="ECO:0000313" key="2">
    <source>
        <dbReference type="Proteomes" id="UP000190648"/>
    </source>
</evidence>
<organism evidence="1 2">
    <name type="scientific">Patagioenas fasciata monilis</name>
    <dbReference type="NCBI Taxonomy" id="372326"/>
    <lineage>
        <taxon>Eukaryota</taxon>
        <taxon>Metazoa</taxon>
        <taxon>Chordata</taxon>
        <taxon>Craniata</taxon>
        <taxon>Vertebrata</taxon>
        <taxon>Euteleostomi</taxon>
        <taxon>Archelosauria</taxon>
        <taxon>Archosauria</taxon>
        <taxon>Dinosauria</taxon>
        <taxon>Saurischia</taxon>
        <taxon>Theropoda</taxon>
        <taxon>Coelurosauria</taxon>
        <taxon>Aves</taxon>
        <taxon>Neognathae</taxon>
        <taxon>Neoaves</taxon>
        <taxon>Columbimorphae</taxon>
        <taxon>Columbiformes</taxon>
        <taxon>Columbidae</taxon>
        <taxon>Patagioenas</taxon>
    </lineage>
</organism>
<accession>A0A1V4K5N5</accession>
<name>A0A1V4K5N5_PATFA</name>
<dbReference type="EMBL" id="LSYS01004331">
    <property type="protein sequence ID" value="OPJ79673.1"/>
    <property type="molecule type" value="Genomic_DNA"/>
</dbReference>
<evidence type="ECO:0000313" key="1">
    <source>
        <dbReference type="EMBL" id="OPJ79673.1"/>
    </source>
</evidence>